<dbReference type="InterPro" id="IPR001357">
    <property type="entry name" value="BRCT_dom"/>
</dbReference>
<dbReference type="Pfam" id="PF00533">
    <property type="entry name" value="BRCT"/>
    <property type="match status" value="1"/>
</dbReference>
<accession>A0A9W4UGG8</accession>
<comment type="caution">
    <text evidence="4">The sequence shown here is derived from an EMBL/GenBank/DDBJ whole genome shotgun (WGS) entry which is preliminary data.</text>
</comment>
<feature type="compositionally biased region" description="Low complexity" evidence="2">
    <location>
        <begin position="176"/>
        <end position="206"/>
    </location>
</feature>
<dbReference type="PANTHER" id="PTHR13561">
    <property type="entry name" value="DNA REPLICATION REGULATOR DPB11-RELATED"/>
    <property type="match status" value="1"/>
</dbReference>
<evidence type="ECO:0000256" key="1">
    <source>
        <dbReference type="ARBA" id="ARBA00022737"/>
    </source>
</evidence>
<dbReference type="SUPFAM" id="SSF52113">
    <property type="entry name" value="BRCT domain"/>
    <property type="match status" value="1"/>
</dbReference>
<dbReference type="GO" id="GO:0007095">
    <property type="term" value="P:mitotic G2 DNA damage checkpoint signaling"/>
    <property type="evidence" value="ECO:0007669"/>
    <property type="project" value="TreeGrafter"/>
</dbReference>
<dbReference type="CDD" id="cd17716">
    <property type="entry name" value="BRCT_microcephalin_rpt1"/>
    <property type="match status" value="1"/>
</dbReference>
<dbReference type="InterPro" id="IPR036420">
    <property type="entry name" value="BRCT_dom_sf"/>
</dbReference>
<dbReference type="GO" id="GO:0006270">
    <property type="term" value="P:DNA replication initiation"/>
    <property type="evidence" value="ECO:0007669"/>
    <property type="project" value="TreeGrafter"/>
</dbReference>
<feature type="compositionally biased region" description="Polar residues" evidence="2">
    <location>
        <begin position="515"/>
        <end position="532"/>
    </location>
</feature>
<dbReference type="PROSITE" id="PS50172">
    <property type="entry name" value="BRCT"/>
    <property type="match status" value="1"/>
</dbReference>
<name>A0A9W4UGG8_9PLEO</name>
<feature type="compositionally biased region" description="Low complexity" evidence="2">
    <location>
        <begin position="227"/>
        <end position="238"/>
    </location>
</feature>
<feature type="compositionally biased region" description="Low complexity" evidence="2">
    <location>
        <begin position="64"/>
        <end position="85"/>
    </location>
</feature>
<keyword evidence="5" id="KW-1185">Reference proteome</keyword>
<dbReference type="EMBL" id="CAOQHR010000006">
    <property type="protein sequence ID" value="CAI6336053.1"/>
    <property type="molecule type" value="Genomic_DNA"/>
</dbReference>
<dbReference type="GO" id="GO:0033314">
    <property type="term" value="P:mitotic DNA replication checkpoint signaling"/>
    <property type="evidence" value="ECO:0007669"/>
    <property type="project" value="TreeGrafter"/>
</dbReference>
<feature type="compositionally biased region" description="Basic residues" evidence="2">
    <location>
        <begin position="215"/>
        <end position="226"/>
    </location>
</feature>
<evidence type="ECO:0000313" key="5">
    <source>
        <dbReference type="Proteomes" id="UP001152607"/>
    </source>
</evidence>
<dbReference type="SMART" id="SM00292">
    <property type="entry name" value="BRCT"/>
    <property type="match status" value="1"/>
</dbReference>
<protein>
    <recommendedName>
        <fullName evidence="3">BRCT domain-containing protein</fullName>
    </recommendedName>
</protein>
<dbReference type="Gene3D" id="3.40.50.10190">
    <property type="entry name" value="BRCT domain"/>
    <property type="match status" value="1"/>
</dbReference>
<keyword evidence="1" id="KW-0677">Repeat</keyword>
<evidence type="ECO:0000256" key="2">
    <source>
        <dbReference type="SAM" id="MobiDB-lite"/>
    </source>
</evidence>
<dbReference type="OrthoDB" id="2384350at2759"/>
<sequence>MVATRRSGRKAPEVEAAASTLNAPPKRATKRKAAEEAPVDTTTTRATKASKASKAEPKTKKPAAKSAASKPAAKVAVSTTTTTRTTRTRRAPQPSDQEQEQQIEEPQVQPSEPEPELEAEQEKSVTTTAKRAVRGRKPAAKEIEPAPVPTEPPQKATRGRKAQEPALLTVPEVDAKAPATQKLPAKTTTTTRSTRARATTTVTKAAESTSTLRAPARKPATRKPRATAKATNKVEATPEPVPVVEEPLTEFPNWPNTPAHIKAPISNQDAIEALPKQFPSTPHPFLEAYHNRTAIETLPNQYPGTPHEFVDAYGNKKAMENLPEAFPDTPHHVLNAYSNQQALNTLPDYPKTPNHVLNAFSNQQALDALPNYPKTPSDFLEAQDNRNALDTLPKAFPETPAHVLDAYSNQQALDTLPSYPKTPSAFLEAHDNRQALDILPRAFPETPIHVLDAYSNQQAMDTLPGYPKTPSAFLEAHSNKQSIRDSSASARNLSSPHKESIQTAQGSPKMPSEIETFSQGRFSSPKTLSDAESTVREALSSPKLPSENGAVIHEAPCSPKISSKIEAITQGASSSPRILSDIESAIQEALSSRPHTPDMGDTSFENLQTSVNKWSDALKEREQACKTPDAELAVESQDSNIPVTSGIVLSAISFAPSLPVPMPVSPTKSALRSPLKAVSKTPKKVVTWQEECEGNASNEEEPLQGMIFFVDVMSNGRDQSFLFTTLLEDLGAKVLREYNEHTYLTHVLWKDGNMSTLELVAGSHGKVKCVNVGWVLDSEKNKKRMDEDPYIVDLSWFTEPKPQPFTPARTPAHFLAAVQEKSSSIKAIPSTPTSSEFDRSINFDDDKENSELGIYFQDYAKTAPRPKATWLMNKSPLKTPSKQNFLYQQPIKALSTAKKRSAGESFGAFASVPPKKLRFV</sequence>
<organism evidence="4 5">
    <name type="scientific">Periconia digitata</name>
    <dbReference type="NCBI Taxonomy" id="1303443"/>
    <lineage>
        <taxon>Eukaryota</taxon>
        <taxon>Fungi</taxon>
        <taxon>Dikarya</taxon>
        <taxon>Ascomycota</taxon>
        <taxon>Pezizomycotina</taxon>
        <taxon>Dothideomycetes</taxon>
        <taxon>Pleosporomycetidae</taxon>
        <taxon>Pleosporales</taxon>
        <taxon>Massarineae</taxon>
        <taxon>Periconiaceae</taxon>
        <taxon>Periconia</taxon>
    </lineage>
</organism>
<dbReference type="Proteomes" id="UP001152607">
    <property type="component" value="Unassembled WGS sequence"/>
</dbReference>
<reference evidence="4" key="1">
    <citation type="submission" date="2023-01" db="EMBL/GenBank/DDBJ databases">
        <authorList>
            <person name="Van Ghelder C."/>
            <person name="Rancurel C."/>
        </authorList>
    </citation>
    <scope>NUCLEOTIDE SEQUENCE</scope>
    <source>
        <strain evidence="4">CNCM I-4278</strain>
    </source>
</reference>
<dbReference type="AlphaFoldDB" id="A0A9W4UGG8"/>
<evidence type="ECO:0000313" key="4">
    <source>
        <dbReference type="EMBL" id="CAI6336053.1"/>
    </source>
</evidence>
<feature type="compositionally biased region" description="Low complexity" evidence="2">
    <location>
        <begin position="39"/>
        <end position="52"/>
    </location>
</feature>
<proteinExistence type="predicted"/>
<evidence type="ECO:0000259" key="3">
    <source>
        <dbReference type="PROSITE" id="PS50172"/>
    </source>
</evidence>
<feature type="compositionally biased region" description="Polar residues" evidence="2">
    <location>
        <begin position="479"/>
        <end position="506"/>
    </location>
</feature>
<feature type="region of interest" description="Disordered" evidence="2">
    <location>
        <begin position="1"/>
        <end position="238"/>
    </location>
</feature>
<feature type="domain" description="BRCT" evidence="3">
    <location>
        <begin position="698"/>
        <end position="792"/>
    </location>
</feature>
<feature type="region of interest" description="Disordered" evidence="2">
    <location>
        <begin position="476"/>
        <end position="551"/>
    </location>
</feature>
<gene>
    <name evidence="4" type="ORF">PDIGIT_LOCUS9143</name>
</gene>
<dbReference type="PANTHER" id="PTHR13561:SF20">
    <property type="entry name" value="DNA TOPOISOMERASE 2-BINDING PROTEIN 1"/>
    <property type="match status" value="1"/>
</dbReference>